<dbReference type="EMBL" id="JADNYJ010000177">
    <property type="protein sequence ID" value="KAF8876895.1"/>
    <property type="molecule type" value="Genomic_DNA"/>
</dbReference>
<sequence length="126" mass="14523">MSGNRTEADYYKANIFNEREKAQQHAARQHAECQKDSPLDEEEAKHKQCRREMDARYRAAHRELLRLKACQYRCSKKRYKEVEADEAEYHRLMSLDFDSTSLGFNAPPELGLGVDGVWGGVGGVWS</sequence>
<comment type="caution">
    <text evidence="2">The sequence shown here is derived from an EMBL/GenBank/DDBJ whole genome shotgun (WGS) entry which is preliminary data.</text>
</comment>
<evidence type="ECO:0000256" key="1">
    <source>
        <dbReference type="SAM" id="MobiDB-lite"/>
    </source>
</evidence>
<proteinExistence type="predicted"/>
<gene>
    <name evidence="2" type="ORF">CPB84DRAFT_1852839</name>
</gene>
<accession>A0A9P5NC78</accession>
<feature type="region of interest" description="Disordered" evidence="1">
    <location>
        <begin position="21"/>
        <end position="45"/>
    </location>
</feature>
<reference evidence="2" key="1">
    <citation type="submission" date="2020-11" db="EMBL/GenBank/DDBJ databases">
        <authorList>
            <consortium name="DOE Joint Genome Institute"/>
            <person name="Ahrendt S."/>
            <person name="Riley R."/>
            <person name="Andreopoulos W."/>
            <person name="LaButti K."/>
            <person name="Pangilinan J."/>
            <person name="Ruiz-duenas F.J."/>
            <person name="Barrasa J.M."/>
            <person name="Sanchez-Garcia M."/>
            <person name="Camarero S."/>
            <person name="Miyauchi S."/>
            <person name="Serrano A."/>
            <person name="Linde D."/>
            <person name="Babiker R."/>
            <person name="Drula E."/>
            <person name="Ayuso-Fernandez I."/>
            <person name="Pacheco R."/>
            <person name="Padilla G."/>
            <person name="Ferreira P."/>
            <person name="Barriuso J."/>
            <person name="Kellner H."/>
            <person name="Castanera R."/>
            <person name="Alfaro M."/>
            <person name="Ramirez L."/>
            <person name="Pisabarro A.G."/>
            <person name="Kuo A."/>
            <person name="Tritt A."/>
            <person name="Lipzen A."/>
            <person name="He G."/>
            <person name="Yan M."/>
            <person name="Ng V."/>
            <person name="Cullen D."/>
            <person name="Martin F."/>
            <person name="Rosso M.-N."/>
            <person name="Henrissat B."/>
            <person name="Hibbett D."/>
            <person name="Martinez A.T."/>
            <person name="Grigoriev I.V."/>
        </authorList>
    </citation>
    <scope>NUCLEOTIDE SEQUENCE</scope>
    <source>
        <strain evidence="2">AH 44721</strain>
    </source>
</reference>
<organism evidence="2 3">
    <name type="scientific">Gymnopilus junonius</name>
    <name type="common">Spectacular rustgill mushroom</name>
    <name type="synonym">Gymnopilus spectabilis subsp. junonius</name>
    <dbReference type="NCBI Taxonomy" id="109634"/>
    <lineage>
        <taxon>Eukaryota</taxon>
        <taxon>Fungi</taxon>
        <taxon>Dikarya</taxon>
        <taxon>Basidiomycota</taxon>
        <taxon>Agaricomycotina</taxon>
        <taxon>Agaricomycetes</taxon>
        <taxon>Agaricomycetidae</taxon>
        <taxon>Agaricales</taxon>
        <taxon>Agaricineae</taxon>
        <taxon>Hymenogastraceae</taxon>
        <taxon>Gymnopilus</taxon>
    </lineage>
</organism>
<evidence type="ECO:0000313" key="3">
    <source>
        <dbReference type="Proteomes" id="UP000724874"/>
    </source>
</evidence>
<dbReference type="Proteomes" id="UP000724874">
    <property type="component" value="Unassembled WGS sequence"/>
</dbReference>
<evidence type="ECO:0000313" key="2">
    <source>
        <dbReference type="EMBL" id="KAF8876895.1"/>
    </source>
</evidence>
<name>A0A9P5NC78_GYMJU</name>
<protein>
    <submittedName>
        <fullName evidence="2">Uncharacterized protein</fullName>
    </submittedName>
</protein>
<dbReference type="OrthoDB" id="3122350at2759"/>
<dbReference type="AlphaFoldDB" id="A0A9P5NC78"/>
<keyword evidence="3" id="KW-1185">Reference proteome</keyword>